<dbReference type="Gene3D" id="3.40.1280.10">
    <property type="match status" value="1"/>
</dbReference>
<keyword evidence="3" id="KW-0808">Transferase</keyword>
<feature type="domain" description="tRNA/rRNA methyltransferase SpoU type" evidence="4">
    <location>
        <begin position="102"/>
        <end position="242"/>
    </location>
</feature>
<name>A0A9D2FXS7_9BACT</name>
<evidence type="ECO:0000313" key="7">
    <source>
        <dbReference type="Proteomes" id="UP000824055"/>
    </source>
</evidence>
<dbReference type="AlphaFoldDB" id="A0A9D2FXS7"/>
<dbReference type="InterPro" id="IPR053888">
    <property type="entry name" value="MRM3-like_sub_bind"/>
</dbReference>
<dbReference type="InterPro" id="IPR001537">
    <property type="entry name" value="SpoU_MeTrfase"/>
</dbReference>
<dbReference type="SUPFAM" id="SSF55315">
    <property type="entry name" value="L30e-like"/>
    <property type="match status" value="1"/>
</dbReference>
<dbReference type="InterPro" id="IPR029026">
    <property type="entry name" value="tRNA_m1G_MTases_N"/>
</dbReference>
<evidence type="ECO:0000256" key="3">
    <source>
        <dbReference type="ARBA" id="ARBA00022679"/>
    </source>
</evidence>
<accession>A0A9D2FXS7</accession>
<keyword evidence="2 6" id="KW-0489">Methyltransferase</keyword>
<evidence type="ECO:0000256" key="2">
    <source>
        <dbReference type="ARBA" id="ARBA00022603"/>
    </source>
</evidence>
<proteinExistence type="inferred from homology"/>
<dbReference type="CDD" id="cd18109">
    <property type="entry name" value="SpoU-like_RNA-MTase"/>
    <property type="match status" value="1"/>
</dbReference>
<reference evidence="6" key="1">
    <citation type="journal article" date="2021" name="PeerJ">
        <title>Extensive microbial diversity within the chicken gut microbiome revealed by metagenomics and culture.</title>
        <authorList>
            <person name="Gilroy R."/>
            <person name="Ravi A."/>
            <person name="Getino M."/>
            <person name="Pursley I."/>
            <person name="Horton D.L."/>
            <person name="Alikhan N.F."/>
            <person name="Baker D."/>
            <person name="Gharbi K."/>
            <person name="Hall N."/>
            <person name="Watson M."/>
            <person name="Adriaenssens E.M."/>
            <person name="Foster-Nyarko E."/>
            <person name="Jarju S."/>
            <person name="Secka A."/>
            <person name="Antonio M."/>
            <person name="Oren A."/>
            <person name="Chaudhuri R.R."/>
            <person name="La Ragione R."/>
            <person name="Hildebrand F."/>
            <person name="Pallen M.J."/>
        </authorList>
    </citation>
    <scope>NUCLEOTIDE SEQUENCE</scope>
    <source>
        <strain evidence="6">ChiHecec3B27-8219</strain>
    </source>
</reference>
<dbReference type="GO" id="GO:0003723">
    <property type="term" value="F:RNA binding"/>
    <property type="evidence" value="ECO:0007669"/>
    <property type="project" value="InterPro"/>
</dbReference>
<feature type="domain" description="MRM3-like substrate binding" evidence="5">
    <location>
        <begin position="6"/>
        <end position="85"/>
    </location>
</feature>
<organism evidence="6 7">
    <name type="scientific">Candidatus Prevotella avicola</name>
    <dbReference type="NCBI Taxonomy" id="2838738"/>
    <lineage>
        <taxon>Bacteria</taxon>
        <taxon>Pseudomonadati</taxon>
        <taxon>Bacteroidota</taxon>
        <taxon>Bacteroidia</taxon>
        <taxon>Bacteroidales</taxon>
        <taxon>Prevotellaceae</taxon>
        <taxon>Prevotella</taxon>
    </lineage>
</organism>
<comment type="caution">
    <text evidence="6">The sequence shown here is derived from an EMBL/GenBank/DDBJ whole genome shotgun (WGS) entry which is preliminary data.</text>
</comment>
<dbReference type="PANTHER" id="PTHR43191:SF2">
    <property type="entry name" value="RRNA METHYLTRANSFERASE 3, MITOCHONDRIAL"/>
    <property type="match status" value="1"/>
</dbReference>
<dbReference type="InterPro" id="IPR029028">
    <property type="entry name" value="Alpha/beta_knot_MTases"/>
</dbReference>
<dbReference type="Proteomes" id="UP000824055">
    <property type="component" value="Unassembled WGS sequence"/>
</dbReference>
<reference evidence="6" key="2">
    <citation type="submission" date="2021-04" db="EMBL/GenBank/DDBJ databases">
        <authorList>
            <person name="Gilroy R."/>
        </authorList>
    </citation>
    <scope>NUCLEOTIDE SEQUENCE</scope>
    <source>
        <strain evidence="6">ChiHecec3B27-8219</strain>
    </source>
</reference>
<gene>
    <name evidence="6" type="ORF">H9966_01865</name>
</gene>
<evidence type="ECO:0000256" key="1">
    <source>
        <dbReference type="ARBA" id="ARBA00007228"/>
    </source>
</evidence>
<dbReference type="Gene3D" id="3.30.1330.30">
    <property type="match status" value="1"/>
</dbReference>
<dbReference type="GO" id="GO:0032259">
    <property type="term" value="P:methylation"/>
    <property type="evidence" value="ECO:0007669"/>
    <property type="project" value="UniProtKB-KW"/>
</dbReference>
<dbReference type="SUPFAM" id="SSF75217">
    <property type="entry name" value="alpha/beta knot"/>
    <property type="match status" value="1"/>
</dbReference>
<sequence>MISKAKTKLIRSLDQKKYREIENAFVAEGPKIVGDLLETRHAKLLVATQDWLEGKSFPEETEVVTATDEELRKVSFLRHPQQVLGVFPLPLPKSEDRPNGKLSLMLDNVQDPGNLGTIIRIADWFGIETIYCSLDTADAYNPKVVQATMGSIARVNVIYRELTTMLDSLPKDFPVYGTLLNGDNIYQQTLSEEGIIVMGNEGKGISPIIAQRVTHRLLIPSYPPGRPTAESLNVAIATAITCSEFRRNGNRSL</sequence>
<evidence type="ECO:0000313" key="6">
    <source>
        <dbReference type="EMBL" id="HIZ68622.1"/>
    </source>
</evidence>
<evidence type="ECO:0000259" key="4">
    <source>
        <dbReference type="Pfam" id="PF00588"/>
    </source>
</evidence>
<dbReference type="EMBL" id="DXBE01000020">
    <property type="protein sequence ID" value="HIZ68622.1"/>
    <property type="molecule type" value="Genomic_DNA"/>
</dbReference>
<comment type="similarity">
    <text evidence="1">Belongs to the class IV-like SAM-binding methyltransferase superfamily. RNA methyltransferase TrmH family.</text>
</comment>
<dbReference type="PANTHER" id="PTHR43191">
    <property type="entry name" value="RRNA METHYLTRANSFERASE 3"/>
    <property type="match status" value="1"/>
</dbReference>
<dbReference type="GO" id="GO:0008173">
    <property type="term" value="F:RNA methyltransferase activity"/>
    <property type="evidence" value="ECO:0007669"/>
    <property type="project" value="InterPro"/>
</dbReference>
<evidence type="ECO:0000259" key="5">
    <source>
        <dbReference type="Pfam" id="PF22435"/>
    </source>
</evidence>
<dbReference type="Pfam" id="PF22435">
    <property type="entry name" value="MRM3-like_sub_bind"/>
    <property type="match status" value="1"/>
</dbReference>
<protein>
    <submittedName>
        <fullName evidence="6">RNA methyltransferase</fullName>
    </submittedName>
</protein>
<dbReference type="InterPro" id="IPR029064">
    <property type="entry name" value="Ribosomal_eL30-like_sf"/>
</dbReference>
<dbReference type="Pfam" id="PF00588">
    <property type="entry name" value="SpoU_methylase"/>
    <property type="match status" value="1"/>
</dbReference>
<dbReference type="InterPro" id="IPR051259">
    <property type="entry name" value="rRNA_Methyltransferase"/>
</dbReference>
<dbReference type="GO" id="GO:0006396">
    <property type="term" value="P:RNA processing"/>
    <property type="evidence" value="ECO:0007669"/>
    <property type="project" value="InterPro"/>
</dbReference>